<dbReference type="GO" id="GO:0003995">
    <property type="term" value="F:acyl-CoA dehydrogenase activity"/>
    <property type="evidence" value="ECO:0007669"/>
    <property type="project" value="InterPro"/>
</dbReference>
<evidence type="ECO:0000259" key="8">
    <source>
        <dbReference type="Pfam" id="PF02771"/>
    </source>
</evidence>
<evidence type="ECO:0000313" key="10">
    <source>
        <dbReference type="Proteomes" id="UP000712713"/>
    </source>
</evidence>
<dbReference type="InterPro" id="IPR006089">
    <property type="entry name" value="Acyl-CoA_DH_CS"/>
</dbReference>
<evidence type="ECO:0000256" key="4">
    <source>
        <dbReference type="ARBA" id="ARBA00022827"/>
    </source>
</evidence>
<feature type="domain" description="Acyl-CoA oxidase/dehydrogenase middle" evidence="7">
    <location>
        <begin position="153"/>
        <end position="244"/>
    </location>
</feature>
<dbReference type="AlphaFoldDB" id="A0A921ELM9"/>
<organism evidence="9 10">
    <name type="scientific">Tessaracoccus flavescens</name>
    <dbReference type="NCBI Taxonomy" id="399497"/>
    <lineage>
        <taxon>Bacteria</taxon>
        <taxon>Bacillati</taxon>
        <taxon>Actinomycetota</taxon>
        <taxon>Actinomycetes</taxon>
        <taxon>Propionibacteriales</taxon>
        <taxon>Propionibacteriaceae</taxon>
        <taxon>Tessaracoccus</taxon>
    </lineage>
</organism>
<evidence type="ECO:0000313" key="9">
    <source>
        <dbReference type="EMBL" id="HJE50852.1"/>
    </source>
</evidence>
<evidence type="ECO:0000259" key="7">
    <source>
        <dbReference type="Pfam" id="PF02770"/>
    </source>
</evidence>
<dbReference type="SUPFAM" id="SSF47203">
    <property type="entry name" value="Acyl-CoA dehydrogenase C-terminal domain-like"/>
    <property type="match status" value="1"/>
</dbReference>
<dbReference type="GO" id="GO:0050660">
    <property type="term" value="F:flavin adenine dinucleotide binding"/>
    <property type="evidence" value="ECO:0007669"/>
    <property type="project" value="InterPro"/>
</dbReference>
<dbReference type="Gene3D" id="2.40.110.10">
    <property type="entry name" value="Butyryl-CoA Dehydrogenase, subunit A, domain 2"/>
    <property type="match status" value="1"/>
</dbReference>
<dbReference type="Gene3D" id="1.20.140.10">
    <property type="entry name" value="Butyryl-CoA Dehydrogenase, subunit A, domain 3"/>
    <property type="match status" value="1"/>
</dbReference>
<reference evidence="9" key="1">
    <citation type="journal article" date="2021" name="PeerJ">
        <title>Extensive microbial diversity within the chicken gut microbiome revealed by metagenomics and culture.</title>
        <authorList>
            <person name="Gilroy R."/>
            <person name="Ravi A."/>
            <person name="Getino M."/>
            <person name="Pursley I."/>
            <person name="Horton D.L."/>
            <person name="Alikhan N.F."/>
            <person name="Baker D."/>
            <person name="Gharbi K."/>
            <person name="Hall N."/>
            <person name="Watson M."/>
            <person name="Adriaenssens E.M."/>
            <person name="Foster-Nyarko E."/>
            <person name="Jarju S."/>
            <person name="Secka A."/>
            <person name="Antonio M."/>
            <person name="Oren A."/>
            <person name="Chaudhuri R.R."/>
            <person name="La Ragione R."/>
            <person name="Hildebrand F."/>
            <person name="Pallen M.J."/>
        </authorList>
    </citation>
    <scope>NUCLEOTIDE SEQUENCE</scope>
    <source>
        <strain evidence="9">ChiGjej3B3-7470</strain>
    </source>
</reference>
<gene>
    <name evidence="9" type="ORF">K8V15_02550</name>
</gene>
<dbReference type="SUPFAM" id="SSF56645">
    <property type="entry name" value="Acyl-CoA dehydrogenase NM domain-like"/>
    <property type="match status" value="1"/>
</dbReference>
<keyword evidence="5" id="KW-0560">Oxidoreductase</keyword>
<dbReference type="InterPro" id="IPR009100">
    <property type="entry name" value="AcylCoA_DH/oxidase_NM_dom_sf"/>
</dbReference>
<reference evidence="9" key="2">
    <citation type="submission" date="2021-09" db="EMBL/GenBank/DDBJ databases">
        <authorList>
            <person name="Gilroy R."/>
        </authorList>
    </citation>
    <scope>NUCLEOTIDE SEQUENCE</scope>
    <source>
        <strain evidence="9">ChiGjej3B3-7470</strain>
    </source>
</reference>
<dbReference type="InterPro" id="IPR046373">
    <property type="entry name" value="Acyl-CoA_Oxase/DH_mid-dom_sf"/>
</dbReference>
<name>A0A921ELM9_9ACTN</name>
<keyword evidence="3 5" id="KW-0285">Flavoprotein</keyword>
<feature type="domain" description="Acyl-CoA dehydrogenase/oxidase C-terminal" evidence="6">
    <location>
        <begin position="265"/>
        <end position="403"/>
    </location>
</feature>
<dbReference type="Gene3D" id="1.10.540.10">
    <property type="entry name" value="Acyl-CoA dehydrogenase/oxidase, N-terminal domain"/>
    <property type="match status" value="1"/>
</dbReference>
<dbReference type="PANTHER" id="PTHR43188">
    <property type="entry name" value="ACYL-COENZYME A OXIDASE"/>
    <property type="match status" value="1"/>
</dbReference>
<sequence length="415" mass="44535">MTESQTPTQPTDAPAAGEIGGPLLPSADLYAVFADVDGADLEVWQRARSIGAEPGVRERINRAWEAAEYPLDVVAKLAQAELLTDGVQVPGMDKLSPLAVGLLNMELARFDGSMNTVVTVQAGLAMRAIELLGSDEQKNHWLPLLAKGEKLGAFALTEPDHGSDSVALETTARRDGDEFVLNGQKRWIGNGSVGDVTVVWARMDDGQVGGFIVEQDREGYDGKTIEGKVALRAIPQALITLTDVRIPAENQLPGCRSFKDIAPILQATRIEIAWACLGHAIACYEAAVKHATTRIQFGRPLAANQLIQQRLVDMAMELVAMALYCRRLAELEAAGEVTDTQASLAKVHNTRGARKIAAEARDMLGGSGILLENDVIRHMVDIEALHTYEGTDSIQSLLVGRAITGLSAFGGVRKA</sequence>
<dbReference type="GO" id="GO:0006635">
    <property type="term" value="P:fatty acid beta-oxidation"/>
    <property type="evidence" value="ECO:0007669"/>
    <property type="project" value="InterPro"/>
</dbReference>
<dbReference type="PANTHER" id="PTHR43188:SF1">
    <property type="entry name" value="ACYL-COA DEHYDROGENASE"/>
    <property type="match status" value="1"/>
</dbReference>
<dbReference type="Proteomes" id="UP000712713">
    <property type="component" value="Unassembled WGS sequence"/>
</dbReference>
<evidence type="ECO:0000256" key="1">
    <source>
        <dbReference type="ARBA" id="ARBA00001974"/>
    </source>
</evidence>
<dbReference type="InterPro" id="IPR013786">
    <property type="entry name" value="AcylCoA_DH/ox_N"/>
</dbReference>
<comment type="similarity">
    <text evidence="2 5">Belongs to the acyl-CoA dehydrogenase family.</text>
</comment>
<dbReference type="EMBL" id="DYZF01000062">
    <property type="protein sequence ID" value="HJE50852.1"/>
    <property type="molecule type" value="Genomic_DNA"/>
</dbReference>
<dbReference type="Pfam" id="PF02771">
    <property type="entry name" value="Acyl-CoA_dh_N"/>
    <property type="match status" value="1"/>
</dbReference>
<evidence type="ECO:0000256" key="2">
    <source>
        <dbReference type="ARBA" id="ARBA00009347"/>
    </source>
</evidence>
<dbReference type="PROSITE" id="PS00073">
    <property type="entry name" value="ACYL_COA_DH_2"/>
    <property type="match status" value="1"/>
</dbReference>
<dbReference type="InterPro" id="IPR045008">
    <property type="entry name" value="ACX4-like"/>
</dbReference>
<dbReference type="InterPro" id="IPR006091">
    <property type="entry name" value="Acyl-CoA_Oxase/DH_mid-dom"/>
</dbReference>
<evidence type="ECO:0000256" key="3">
    <source>
        <dbReference type="ARBA" id="ARBA00022630"/>
    </source>
</evidence>
<protein>
    <submittedName>
        <fullName evidence="9">Acyl-CoA dehydrogenase family protein</fullName>
    </submittedName>
</protein>
<dbReference type="InterPro" id="IPR036250">
    <property type="entry name" value="AcylCo_DH-like_C"/>
</dbReference>
<comment type="caution">
    <text evidence="9">The sequence shown here is derived from an EMBL/GenBank/DDBJ whole genome shotgun (WGS) entry which is preliminary data.</text>
</comment>
<dbReference type="Pfam" id="PF00441">
    <property type="entry name" value="Acyl-CoA_dh_1"/>
    <property type="match status" value="1"/>
</dbReference>
<proteinExistence type="inferred from homology"/>
<dbReference type="InterPro" id="IPR037069">
    <property type="entry name" value="AcylCoA_DH/ox_N_sf"/>
</dbReference>
<evidence type="ECO:0000259" key="6">
    <source>
        <dbReference type="Pfam" id="PF00441"/>
    </source>
</evidence>
<keyword evidence="4 5" id="KW-0274">FAD</keyword>
<accession>A0A921ELM9</accession>
<comment type="cofactor">
    <cofactor evidence="1 5">
        <name>FAD</name>
        <dbReference type="ChEBI" id="CHEBI:57692"/>
    </cofactor>
</comment>
<feature type="domain" description="Acyl-CoA dehydrogenase/oxidase N-terminal" evidence="8">
    <location>
        <begin position="56"/>
        <end position="149"/>
    </location>
</feature>
<dbReference type="InterPro" id="IPR009075">
    <property type="entry name" value="AcylCo_DH/oxidase_C"/>
</dbReference>
<evidence type="ECO:0000256" key="5">
    <source>
        <dbReference type="RuleBase" id="RU362125"/>
    </source>
</evidence>
<dbReference type="Pfam" id="PF02770">
    <property type="entry name" value="Acyl-CoA_dh_M"/>
    <property type="match status" value="1"/>
</dbReference>